<dbReference type="Gramene" id="AET3Gv20629700.2">
    <property type="protein sequence ID" value="AET3Gv20629700.2"/>
    <property type="gene ID" value="AET3Gv20629700"/>
</dbReference>
<dbReference type="InterPro" id="IPR036052">
    <property type="entry name" value="TrpB-like_PALP_sf"/>
</dbReference>
<dbReference type="NCBIfam" id="TIGR00260">
    <property type="entry name" value="thrC"/>
    <property type="match status" value="1"/>
</dbReference>
<evidence type="ECO:0000256" key="17">
    <source>
        <dbReference type="PIRSR" id="PIRSR604450-51"/>
    </source>
</evidence>
<comment type="subcellular location">
    <subcellularLocation>
        <location evidence="3">Plastid</location>
        <location evidence="3">Chloroplast</location>
    </subcellularLocation>
</comment>
<evidence type="ECO:0000256" key="8">
    <source>
        <dbReference type="ARBA" id="ARBA00022528"/>
    </source>
</evidence>
<dbReference type="InterPro" id="IPR050214">
    <property type="entry name" value="Cys_Synth/Cystath_Beta-Synth"/>
</dbReference>
<evidence type="ECO:0000256" key="7">
    <source>
        <dbReference type="ARBA" id="ARBA00013028"/>
    </source>
</evidence>
<reference evidence="20" key="5">
    <citation type="journal article" date="2021" name="G3 (Bethesda)">
        <title>Aegilops tauschii genome assembly Aet v5.0 features greater sequence contiguity and improved annotation.</title>
        <authorList>
            <person name="Wang L."/>
            <person name="Zhu T."/>
            <person name="Rodriguez J.C."/>
            <person name="Deal K.R."/>
            <person name="Dubcovsky J."/>
            <person name="McGuire P.E."/>
            <person name="Lux T."/>
            <person name="Spannagl M."/>
            <person name="Mayer K.F.X."/>
            <person name="Baldrich P."/>
            <person name="Meyers B.C."/>
            <person name="Huo N."/>
            <person name="Gu Y.Q."/>
            <person name="Zhou H."/>
            <person name="Devos K.M."/>
            <person name="Bennetzen J.L."/>
            <person name="Unver T."/>
            <person name="Budak H."/>
            <person name="Gulick P.J."/>
            <person name="Galiba G."/>
            <person name="Kalapos B."/>
            <person name="Nelson D.R."/>
            <person name="Li P."/>
            <person name="You F.M."/>
            <person name="Luo M.C."/>
            <person name="Dvorak J."/>
        </authorList>
    </citation>
    <scope>NUCLEOTIDE SEQUENCE [LARGE SCALE GENOMIC DNA]</scope>
    <source>
        <strain evidence="20">cv. AL8/78</strain>
    </source>
</reference>
<keyword evidence="9" id="KW-0028">Amino-acid biosynthesis</keyword>
<feature type="domain" description="Tryptophan synthase beta chain-like PALP" evidence="19">
    <location>
        <begin position="178"/>
        <end position="489"/>
    </location>
</feature>
<evidence type="ECO:0000256" key="6">
    <source>
        <dbReference type="ARBA" id="ARBA00011738"/>
    </source>
</evidence>
<dbReference type="FunFam" id="3.40.50.1100:FF:000030">
    <property type="entry name" value="Threonine synthase 1, chloroplastic"/>
    <property type="match status" value="1"/>
</dbReference>
<dbReference type="EnsemblPlants" id="AET3Gv20629700.2">
    <property type="protein sequence ID" value="AET3Gv20629700.2"/>
    <property type="gene ID" value="AET3Gv20629700"/>
</dbReference>
<evidence type="ECO:0000313" key="20">
    <source>
        <dbReference type="EnsemblPlants" id="AET3Gv20629700.2"/>
    </source>
</evidence>
<sequence length="554" mass="60647">RRQAPSPHHGDAHRHHLLSLPPLRPPPHSHHPSANQRFDRSHLRLPPRAAAHRTRCATEGASASTATKHRRPAEENIREEAARLRGPATTFSAWYEPFPPASDGDPNERYSLDEVVYRSTSGGLLDVRHDMDALARFPGSYWRDLFDSRVGRTTWPYGSGVWSKKEFVLPEIDSDHIVSLFEGNSNLFWAERLGREHLGGMNDLWVKQCGISHTGSFKDLGMTALVSQVNRLRRAPLSRPINGVGCASTGDTSAALSAYCAAAGIPAIVFLPADRISLQQLIQPIANGATVLSLDTDFDGCMRLIREVTAELPIYLANSLNSLRLEGQKTAAIEILQQFNWQVPDWVIIPGGNLGNIYAFYKGFEMCRALGLVDRVPRLVCAQAANANPLYRYFKSGYTDFQSLVAGTTFASAIQIGDPVSIDRAVVALKATDGIVEEATEEELMDATALADLTGMFACPHTGVALAALFKLRDQGIIGTNDRTVVVSTAHGLKFTQSKIDYHDKNIKDMLCQYANPPISVKPDFGSVMDVLQKKLNGCAPVGINFPSESLAPN</sequence>
<dbReference type="Proteomes" id="UP000015105">
    <property type="component" value="Chromosome 3D"/>
</dbReference>
<keyword evidence="15" id="KW-0456">Lyase</keyword>
<reference evidence="20" key="4">
    <citation type="submission" date="2019-03" db="UniProtKB">
        <authorList>
            <consortium name="EnsemblPlants"/>
        </authorList>
    </citation>
    <scope>IDENTIFICATION</scope>
</reference>
<evidence type="ECO:0000256" key="1">
    <source>
        <dbReference type="ARBA" id="ARBA00001933"/>
    </source>
</evidence>
<comment type="subunit">
    <text evidence="6">Homodimer.</text>
</comment>
<dbReference type="STRING" id="200361.A0A453FB32"/>
<comment type="similarity">
    <text evidence="5">Belongs to the threonine synthase family.</text>
</comment>
<keyword evidence="11" id="KW-0949">S-adenosyl-L-methionine</keyword>
<feature type="region of interest" description="Disordered" evidence="18">
    <location>
        <begin position="1"/>
        <end position="78"/>
    </location>
</feature>
<dbReference type="InterPro" id="IPR004450">
    <property type="entry name" value="Thr_synthase-like"/>
</dbReference>
<evidence type="ECO:0000259" key="19">
    <source>
        <dbReference type="Pfam" id="PF00291"/>
    </source>
</evidence>
<accession>A0A453FB32</accession>
<evidence type="ECO:0000256" key="14">
    <source>
        <dbReference type="ARBA" id="ARBA00022946"/>
    </source>
</evidence>
<evidence type="ECO:0000256" key="4">
    <source>
        <dbReference type="ARBA" id="ARBA00004979"/>
    </source>
</evidence>
<keyword evidence="13 17" id="KW-0663">Pyridoxal phosphate</keyword>
<evidence type="ECO:0000256" key="15">
    <source>
        <dbReference type="ARBA" id="ARBA00023239"/>
    </source>
</evidence>
<dbReference type="InterPro" id="IPR001926">
    <property type="entry name" value="TrpB-like_PALP"/>
</dbReference>
<dbReference type="GO" id="GO:0009507">
    <property type="term" value="C:chloroplast"/>
    <property type="evidence" value="ECO:0007669"/>
    <property type="project" value="UniProtKB-SubCell"/>
</dbReference>
<protein>
    <recommendedName>
        <fullName evidence="7">threonine synthase</fullName>
        <ecNumber evidence="7">4.2.3.1</ecNumber>
    </recommendedName>
</protein>
<proteinExistence type="inferred from homology"/>
<reference evidence="20" key="3">
    <citation type="journal article" date="2017" name="Nature">
        <title>Genome sequence of the progenitor of the wheat D genome Aegilops tauschii.</title>
        <authorList>
            <person name="Luo M.C."/>
            <person name="Gu Y.Q."/>
            <person name="Puiu D."/>
            <person name="Wang H."/>
            <person name="Twardziok S.O."/>
            <person name="Deal K.R."/>
            <person name="Huo N."/>
            <person name="Zhu T."/>
            <person name="Wang L."/>
            <person name="Wang Y."/>
            <person name="McGuire P.E."/>
            <person name="Liu S."/>
            <person name="Long H."/>
            <person name="Ramasamy R.K."/>
            <person name="Rodriguez J.C."/>
            <person name="Van S.L."/>
            <person name="Yuan L."/>
            <person name="Wang Z."/>
            <person name="Xia Z."/>
            <person name="Xiao L."/>
            <person name="Anderson O.D."/>
            <person name="Ouyang S."/>
            <person name="Liang Y."/>
            <person name="Zimin A.V."/>
            <person name="Pertea G."/>
            <person name="Qi P."/>
            <person name="Bennetzen J.L."/>
            <person name="Dai X."/>
            <person name="Dawson M.W."/>
            <person name="Muller H.G."/>
            <person name="Kugler K."/>
            <person name="Rivarola-Duarte L."/>
            <person name="Spannagl M."/>
            <person name="Mayer K.F.X."/>
            <person name="Lu F.H."/>
            <person name="Bevan M.W."/>
            <person name="Leroy P."/>
            <person name="Li P."/>
            <person name="You F.M."/>
            <person name="Sun Q."/>
            <person name="Liu Z."/>
            <person name="Lyons E."/>
            <person name="Wicker T."/>
            <person name="Salzberg S.L."/>
            <person name="Devos K.M."/>
            <person name="Dvorak J."/>
        </authorList>
    </citation>
    <scope>NUCLEOTIDE SEQUENCE [LARGE SCALE GENOMIC DNA]</scope>
    <source>
        <strain evidence="20">cv. AL8/78</strain>
    </source>
</reference>
<keyword evidence="10" id="KW-0934">Plastid</keyword>
<evidence type="ECO:0000256" key="5">
    <source>
        <dbReference type="ARBA" id="ARBA00005517"/>
    </source>
</evidence>
<keyword evidence="12" id="KW-0791">Threonine biosynthesis</keyword>
<evidence type="ECO:0000256" key="13">
    <source>
        <dbReference type="ARBA" id="ARBA00022898"/>
    </source>
</evidence>
<evidence type="ECO:0000256" key="9">
    <source>
        <dbReference type="ARBA" id="ARBA00022605"/>
    </source>
</evidence>
<dbReference type="SUPFAM" id="SSF53686">
    <property type="entry name" value="Tryptophan synthase beta subunit-like PLP-dependent enzymes"/>
    <property type="match status" value="1"/>
</dbReference>
<evidence type="ECO:0000313" key="21">
    <source>
        <dbReference type="Proteomes" id="UP000015105"/>
    </source>
</evidence>
<keyword evidence="21" id="KW-1185">Reference proteome</keyword>
<reference evidence="21" key="1">
    <citation type="journal article" date="2014" name="Science">
        <title>Ancient hybridizations among the ancestral genomes of bread wheat.</title>
        <authorList>
            <consortium name="International Wheat Genome Sequencing Consortium,"/>
            <person name="Marcussen T."/>
            <person name="Sandve S.R."/>
            <person name="Heier L."/>
            <person name="Spannagl M."/>
            <person name="Pfeifer M."/>
            <person name="Jakobsen K.S."/>
            <person name="Wulff B.B."/>
            <person name="Steuernagel B."/>
            <person name="Mayer K.F."/>
            <person name="Olsen O.A."/>
        </authorList>
    </citation>
    <scope>NUCLEOTIDE SEQUENCE [LARGE SCALE GENOMIC DNA]</scope>
    <source>
        <strain evidence="21">cv. AL8/78</strain>
    </source>
</reference>
<keyword evidence="14" id="KW-0809">Transit peptide</keyword>
<dbReference type="Gene3D" id="3.40.50.1100">
    <property type="match status" value="2"/>
</dbReference>
<evidence type="ECO:0000256" key="10">
    <source>
        <dbReference type="ARBA" id="ARBA00022640"/>
    </source>
</evidence>
<dbReference type="AlphaFoldDB" id="A0A453FB32"/>
<dbReference type="PANTHER" id="PTHR10314">
    <property type="entry name" value="CYSTATHIONINE BETA-SYNTHASE"/>
    <property type="match status" value="1"/>
</dbReference>
<evidence type="ECO:0000256" key="3">
    <source>
        <dbReference type="ARBA" id="ARBA00004229"/>
    </source>
</evidence>
<dbReference type="GO" id="GO:0009088">
    <property type="term" value="P:threonine biosynthetic process"/>
    <property type="evidence" value="ECO:0007669"/>
    <property type="project" value="UniProtKB-KW"/>
</dbReference>
<keyword evidence="8" id="KW-0150">Chloroplast</keyword>
<reference evidence="21" key="2">
    <citation type="journal article" date="2017" name="Nat. Plants">
        <title>The Aegilops tauschii genome reveals multiple impacts of transposons.</title>
        <authorList>
            <person name="Zhao G."/>
            <person name="Zou C."/>
            <person name="Li K."/>
            <person name="Wang K."/>
            <person name="Li T."/>
            <person name="Gao L."/>
            <person name="Zhang X."/>
            <person name="Wang H."/>
            <person name="Yang Z."/>
            <person name="Liu X."/>
            <person name="Jiang W."/>
            <person name="Mao L."/>
            <person name="Kong X."/>
            <person name="Jiao Y."/>
            <person name="Jia J."/>
        </authorList>
    </citation>
    <scope>NUCLEOTIDE SEQUENCE [LARGE SCALE GENOMIC DNA]</scope>
    <source>
        <strain evidence="21">cv. AL8/78</strain>
    </source>
</reference>
<comment type="catalytic activity">
    <reaction evidence="16">
        <text>O-phospho-L-homoserine + H2O = L-threonine + phosphate</text>
        <dbReference type="Rhea" id="RHEA:10840"/>
        <dbReference type="ChEBI" id="CHEBI:15377"/>
        <dbReference type="ChEBI" id="CHEBI:43474"/>
        <dbReference type="ChEBI" id="CHEBI:57590"/>
        <dbReference type="ChEBI" id="CHEBI:57926"/>
        <dbReference type="EC" id="4.2.3.1"/>
    </reaction>
</comment>
<feature type="modified residue" description="N6-(pyridoxal phosphate)lysine" evidence="17">
    <location>
        <position position="218"/>
    </location>
</feature>
<evidence type="ECO:0000256" key="16">
    <source>
        <dbReference type="ARBA" id="ARBA00049144"/>
    </source>
</evidence>
<dbReference type="Pfam" id="PF00291">
    <property type="entry name" value="PALP"/>
    <property type="match status" value="1"/>
</dbReference>
<organism evidence="20 21">
    <name type="scientific">Aegilops tauschii subsp. strangulata</name>
    <name type="common">Goatgrass</name>
    <dbReference type="NCBI Taxonomy" id="200361"/>
    <lineage>
        <taxon>Eukaryota</taxon>
        <taxon>Viridiplantae</taxon>
        <taxon>Streptophyta</taxon>
        <taxon>Embryophyta</taxon>
        <taxon>Tracheophyta</taxon>
        <taxon>Spermatophyta</taxon>
        <taxon>Magnoliopsida</taxon>
        <taxon>Liliopsida</taxon>
        <taxon>Poales</taxon>
        <taxon>Poaceae</taxon>
        <taxon>BOP clade</taxon>
        <taxon>Pooideae</taxon>
        <taxon>Triticodae</taxon>
        <taxon>Triticeae</taxon>
        <taxon>Triticinae</taxon>
        <taxon>Aegilops</taxon>
    </lineage>
</organism>
<comment type="cofactor">
    <cofactor evidence="1 17">
        <name>pyridoxal 5'-phosphate</name>
        <dbReference type="ChEBI" id="CHEBI:597326"/>
    </cofactor>
</comment>
<name>A0A453FB32_AEGTS</name>
<evidence type="ECO:0000256" key="11">
    <source>
        <dbReference type="ARBA" id="ARBA00022691"/>
    </source>
</evidence>
<dbReference type="EC" id="4.2.3.1" evidence="7"/>
<dbReference type="CDD" id="cd01563">
    <property type="entry name" value="Thr-synth_1"/>
    <property type="match status" value="1"/>
</dbReference>
<evidence type="ECO:0000256" key="12">
    <source>
        <dbReference type="ARBA" id="ARBA00022697"/>
    </source>
</evidence>
<dbReference type="GO" id="GO:0004795">
    <property type="term" value="F:threonine synthase activity"/>
    <property type="evidence" value="ECO:0007669"/>
    <property type="project" value="UniProtKB-EC"/>
</dbReference>
<comment type="pathway">
    <text evidence="4">Amino-acid biosynthesis; L-threonine biosynthesis; L-threonine from L-aspartate: step 5/5.</text>
</comment>
<comment type="function">
    <text evidence="2">Catalyzes the gamma-elimination of phosphate from L-phosphohomoserine and the beta-addition of water to produce L-threonine.</text>
</comment>
<evidence type="ECO:0000256" key="18">
    <source>
        <dbReference type="SAM" id="MobiDB-lite"/>
    </source>
</evidence>
<evidence type="ECO:0000256" key="2">
    <source>
        <dbReference type="ARBA" id="ARBA00003648"/>
    </source>
</evidence>